<gene>
    <name evidence="1" type="ORF">OXYTRIMIC_464</name>
</gene>
<organism evidence="1 2">
    <name type="scientific">Oxytricha trifallax</name>
    <dbReference type="NCBI Taxonomy" id="1172189"/>
    <lineage>
        <taxon>Eukaryota</taxon>
        <taxon>Sar</taxon>
        <taxon>Alveolata</taxon>
        <taxon>Ciliophora</taxon>
        <taxon>Intramacronucleata</taxon>
        <taxon>Spirotrichea</taxon>
        <taxon>Stichotrichia</taxon>
        <taxon>Sporadotrichida</taxon>
        <taxon>Oxytrichidae</taxon>
        <taxon>Oxytrichinae</taxon>
        <taxon>Oxytricha</taxon>
    </lineage>
</organism>
<evidence type="ECO:0000313" key="1">
    <source>
        <dbReference type="EMBL" id="KEJ82930.1"/>
    </source>
</evidence>
<sequence>MGILSKIQRDLILGDVENNDYKHLALYTIDIIEQNQQQWGLYILEILTIARKLIRKYFSTVNQFQIYLTGIQFDKENNTETIRLQTQQLFQILRLASTNNKLIKPQQTSTKLHKYLQKSYTTDPEQSPLPPDHIRKAEDIYSKLDSNKSYVVDRDSIHTRGNKQIITKNIIVIDNEEDQSFVEEKQRYDDNQNDSSYIEDSSQYTYYIESDIQEERKSMNHSMTHPVQQTNDVKYVTEENQYQIGNQTRILNQGLEQNMNLNNKEITYQYNQYQIQTDMQSITKEQLQHRFDTRELCISNRITTINSGLYKITKRFLEAITAICKNIDNDAMISMVNMNKGQLAEHIKSMRTQQWKPHLNQKASQDFLTYTFSKMSQQMKAAVFQSVQTIFSPKQDRDLRKMPSKTCLLPQK</sequence>
<dbReference type="AlphaFoldDB" id="A0A073I089"/>
<dbReference type="EMBL" id="ARYC01001924">
    <property type="protein sequence ID" value="KEJ82930.1"/>
    <property type="molecule type" value="Genomic_DNA"/>
</dbReference>
<dbReference type="Proteomes" id="UP000053232">
    <property type="component" value="Unassembled WGS sequence"/>
</dbReference>
<comment type="caution">
    <text evidence="1">The sequence shown here is derived from an EMBL/GenBank/DDBJ whole genome shotgun (WGS) entry which is preliminary data.</text>
</comment>
<keyword evidence="2" id="KW-1185">Reference proteome</keyword>
<name>A0A073I089_9SPIT</name>
<protein>
    <submittedName>
        <fullName evidence="1">Uncharacterized protein</fullName>
    </submittedName>
</protein>
<accession>A0A073I089</accession>
<proteinExistence type="predicted"/>
<evidence type="ECO:0000313" key="2">
    <source>
        <dbReference type="Proteomes" id="UP000053232"/>
    </source>
</evidence>
<reference evidence="2" key="1">
    <citation type="journal article" date="2014" name="Cell">
        <title>The Architecture of a Scrambled Genome Reveals Massive Levels of Genomic Rearrangement during Development.</title>
        <authorList>
            <person name="Chen X."/>
            <person name="Bracht J.R."/>
            <person name="Goldman A.D."/>
            <person name="Dolzhenko E."/>
            <person name="Clay D.M."/>
            <person name="Swart E.C."/>
            <person name="Perlman D.H."/>
            <person name="Doak T.G."/>
            <person name="Stuart A."/>
            <person name="Amemiya C.T."/>
            <person name="Sebra R.P."/>
            <person name="Landweber L.F."/>
        </authorList>
    </citation>
    <scope>NUCLEOTIDE SEQUENCE [LARGE SCALE GENOMIC DNA]</scope>
    <source>
        <strain evidence="2">JRB310</strain>
    </source>
</reference>